<feature type="domain" description="PLAT" evidence="18">
    <location>
        <begin position="489"/>
        <end position="601"/>
    </location>
</feature>
<dbReference type="GO" id="GO:0008270">
    <property type="term" value="F:zinc ion binding"/>
    <property type="evidence" value="ECO:0007669"/>
    <property type="project" value="InterPro"/>
</dbReference>
<feature type="binding site" evidence="13">
    <location>
        <position position="563"/>
    </location>
    <ligand>
        <name>Ca(2+)</name>
        <dbReference type="ChEBI" id="CHEBI:29108"/>
        <label>1</label>
    </ligand>
</feature>
<dbReference type="InterPro" id="IPR042062">
    <property type="entry name" value="PLAT_LOX_verte"/>
</dbReference>
<evidence type="ECO:0000256" key="7">
    <source>
        <dbReference type="ARBA" id="ARBA00022859"/>
    </source>
</evidence>
<dbReference type="FunFam" id="2.60.60.20:FF:000002">
    <property type="entry name" value="Arachidonate 5-lipoxygenase a"/>
    <property type="match status" value="1"/>
</dbReference>
<dbReference type="PANTHER" id="PTHR11771">
    <property type="entry name" value="LIPOXYGENASE"/>
    <property type="match status" value="1"/>
</dbReference>
<dbReference type="GO" id="GO:0016702">
    <property type="term" value="F:oxidoreductase activity, acting on single donors with incorporation of molecular oxygen, incorporation of two atoms of oxygen"/>
    <property type="evidence" value="ECO:0007669"/>
    <property type="project" value="InterPro"/>
</dbReference>
<reference evidence="20 21" key="1">
    <citation type="submission" date="2018-07" db="EMBL/GenBank/DDBJ databases">
        <title>A high quality draft genome assembly of the barn swallow (H. rustica rustica).</title>
        <authorList>
            <person name="Formenti G."/>
            <person name="Chiara M."/>
            <person name="Poveda L."/>
            <person name="Francoijs K.-J."/>
            <person name="Bonisoli-Alquati A."/>
            <person name="Canova L."/>
            <person name="Gianfranceschi L."/>
            <person name="Horner D.S."/>
            <person name="Saino N."/>
        </authorList>
    </citation>
    <scope>NUCLEOTIDE SEQUENCE [LARGE SCALE GENOMIC DNA]</scope>
    <source>
        <strain evidence="20">Chelidonia</strain>
        <tissue evidence="20">Blood</tissue>
    </source>
</reference>
<evidence type="ECO:0000259" key="18">
    <source>
        <dbReference type="PROSITE" id="PS50095"/>
    </source>
</evidence>
<feature type="binding site" evidence="13">
    <location>
        <position position="562"/>
    </location>
    <ligand>
        <name>Ca(2+)</name>
        <dbReference type="ChEBI" id="CHEBI:29108"/>
        <label>1</label>
    </ligand>
</feature>
<dbReference type="GO" id="GO:0009253">
    <property type="term" value="P:peptidoglycan catabolic process"/>
    <property type="evidence" value="ECO:0007669"/>
    <property type="project" value="InterPro"/>
</dbReference>
<organism evidence="20 21">
    <name type="scientific">Hirundo rustica rustica</name>
    <dbReference type="NCBI Taxonomy" id="333673"/>
    <lineage>
        <taxon>Eukaryota</taxon>
        <taxon>Metazoa</taxon>
        <taxon>Chordata</taxon>
        <taxon>Craniata</taxon>
        <taxon>Vertebrata</taxon>
        <taxon>Euteleostomi</taxon>
        <taxon>Archelosauria</taxon>
        <taxon>Archosauria</taxon>
        <taxon>Dinosauria</taxon>
        <taxon>Saurischia</taxon>
        <taxon>Theropoda</taxon>
        <taxon>Coelurosauria</taxon>
        <taxon>Aves</taxon>
        <taxon>Neognathae</taxon>
        <taxon>Neoaves</taxon>
        <taxon>Telluraves</taxon>
        <taxon>Australaves</taxon>
        <taxon>Passeriformes</taxon>
        <taxon>Sylvioidea</taxon>
        <taxon>Hirundinidae</taxon>
        <taxon>Hirundo</taxon>
    </lineage>
</organism>
<keyword evidence="10 12" id="KW-0408">Iron</keyword>
<dbReference type="PROSITE" id="PS51393">
    <property type="entry name" value="LIPOXYGENASE_3"/>
    <property type="match status" value="1"/>
</dbReference>
<dbReference type="InterPro" id="IPR001885">
    <property type="entry name" value="LipOase_mml"/>
</dbReference>
<dbReference type="Gene3D" id="3.40.80.10">
    <property type="entry name" value="Peptidoglycan recognition protein-like"/>
    <property type="match status" value="1"/>
</dbReference>
<dbReference type="GO" id="GO:0005737">
    <property type="term" value="C:cytoplasm"/>
    <property type="evidence" value="ECO:0007669"/>
    <property type="project" value="UniProtKB-SubCell"/>
</dbReference>
<evidence type="ECO:0000256" key="15">
    <source>
        <dbReference type="PROSITE-ProRule" id="PRU00152"/>
    </source>
</evidence>
<keyword evidence="8" id="KW-0223">Dioxygenase</keyword>
<evidence type="ECO:0008006" key="22">
    <source>
        <dbReference type="Google" id="ProtNLM"/>
    </source>
</evidence>
<dbReference type="AlphaFoldDB" id="A0A3M0KI82"/>
<sequence length="1179" mass="129669">MFPWLLLALSVCTRPGTGVSPAVSPTVPPRHMDSVLDILDALESPARGGSLGTAAALWRELGVCSTPGCRAVLGETPGTPERPPALTLGQWQLLTELLRHDPVTPELGVVLAPDGSTLALGPLLAGIEAGLRSGGFGRPLPTLDPPVDPLLAVTIAEALGTSFLLAGGGDNNATALGPGGCWDDAENPQNYTLRGPPSPVPDPVAIGAMDGVVLGARLARGPLPVVELIQGYYGTGNGSEAGRPPSSYRRRDFGALAGQGRLEKEVAAVLGLLRTLSPTPEFLRDVGAQEVAAVAHRAAREFSERYVECPTIMPRCLWGAQPYRGTPALLRPPLASVFLHHTLEPSQPCRTFGACARAMRDMQSFHQDTRGWDDIGYSFVVGSDGYLYEGRGWHWVGAHTKGYNTQGFGIGIVGDFTATLPDPDTLALVRDELLPCAVRSGHIWPNFTLRGHRQLRHTDCPGNALFQEIQSWPGFQGTPVALGLGLVMAVYKVTVATGDMAEAGTTNSISITLVGSYGESRQTTVSFLFLPGKERSLSVHCGQDLGPIILIRLHKWRLFLEDAWFCKDIRVTAPNGTLYRFPCYQWLEGVTTVELREGSGKKLVDDKLQILKEHRFQELAARQEAYRWKNFAQGWPRCLNVDSIIELDSSIQFSRIRASNFTGFLIFQGASHFLSGFLLRRTSWNSLDEMRTVFSRTQGRDIVPEYVAKHWQEDDFFGSQFLNGNNPIVIHRCTTLPLKFPVTSEMVAGSLGGGTDLGKELQEGRIFLVDYKVLEDIPTDTIYGRQQYIAAPLCLLHQGTDGLLRPIAIQVGMSHPKPYHQESGSGPRPQGGVPQLSQTPGPCSPIFLPSDDEWDWLLAKTWVRNADFYSHQLLTHLLRTHLFGEVFAIATLRHLPTCHPLFKLLMPHFRFTLHINTLARSVLINPGGLIDKGSGATYEGLLLVVQRGLEQVTYKSLCLPDDIRHRGMSHVPNYLYRDDGMSLWEAIESFVTGIVTFYYGGDAAVSGDTELQAWVMDIFTNGFLGRTSSGVPSSLQTVAELIKFLTMVMFTCSAQHAAVNNGQYDLGAFVPNAPSSMRHPPPCEKGRAFLQHFLDTIPEVATTANILVALILLSSQLKDRRLLGQYPEEWFTEAEPRRLIRAFQGQLQEIRERIEERNHQAKLRYNYLNPLETENSISI</sequence>
<dbReference type="PRINTS" id="PR00087">
    <property type="entry name" value="LIPOXYGENASE"/>
</dbReference>
<feature type="site" description="Essential for stabilizing binding to COTL1" evidence="14">
    <location>
        <position position="586"/>
    </location>
</feature>
<evidence type="ECO:0000256" key="11">
    <source>
        <dbReference type="ARBA" id="ARBA00023098"/>
    </source>
</evidence>
<dbReference type="InterPro" id="IPR036226">
    <property type="entry name" value="LipOase_C_sf"/>
</dbReference>
<feature type="region of interest" description="Disordered" evidence="16">
    <location>
        <begin position="816"/>
        <end position="838"/>
    </location>
</feature>
<dbReference type="EMBL" id="QRBI01000110">
    <property type="protein sequence ID" value="RMC10974.1"/>
    <property type="molecule type" value="Genomic_DNA"/>
</dbReference>
<dbReference type="Pfam" id="PF01477">
    <property type="entry name" value="PLAT"/>
    <property type="match status" value="1"/>
</dbReference>
<dbReference type="Pfam" id="PF00305">
    <property type="entry name" value="Lipoxygenase"/>
    <property type="match status" value="1"/>
</dbReference>
<dbReference type="GO" id="GO:0008745">
    <property type="term" value="F:N-acetylmuramoyl-L-alanine amidase activity"/>
    <property type="evidence" value="ECO:0007669"/>
    <property type="project" value="InterPro"/>
</dbReference>
<dbReference type="FunFam" id="3.40.80.10:FF:000001">
    <property type="entry name" value="Peptidoglycan recognition protein 1"/>
    <property type="match status" value="1"/>
</dbReference>
<evidence type="ECO:0000256" key="14">
    <source>
        <dbReference type="PIRSR" id="PIRSR601885-3"/>
    </source>
</evidence>
<evidence type="ECO:0000256" key="17">
    <source>
        <dbReference type="SAM" id="SignalP"/>
    </source>
</evidence>
<dbReference type="SMART" id="SM00701">
    <property type="entry name" value="PGRP"/>
    <property type="match status" value="1"/>
</dbReference>
<feature type="signal peptide" evidence="17">
    <location>
        <begin position="1"/>
        <end position="18"/>
    </location>
</feature>
<dbReference type="STRING" id="333673.A0A3M0KI82"/>
<dbReference type="PRINTS" id="PR00467">
    <property type="entry name" value="MAMLPOXGNASE"/>
</dbReference>
<evidence type="ECO:0000256" key="12">
    <source>
        <dbReference type="PIRSR" id="PIRSR601885-1"/>
    </source>
</evidence>
<comment type="similarity">
    <text evidence="4">Belongs to the lipoxygenase family.</text>
</comment>
<accession>A0A3M0KI82</accession>
<keyword evidence="5" id="KW-0963">Cytoplasm</keyword>
<evidence type="ECO:0000256" key="9">
    <source>
        <dbReference type="ARBA" id="ARBA00023002"/>
    </source>
</evidence>
<feature type="binding site" evidence="12">
    <location>
        <position position="1179"/>
    </location>
    <ligand>
        <name>Fe cation</name>
        <dbReference type="ChEBI" id="CHEBI:24875"/>
        <note>catalytic</note>
    </ligand>
</feature>
<dbReference type="PROSITE" id="PS50095">
    <property type="entry name" value="PLAT"/>
    <property type="match status" value="1"/>
</dbReference>
<dbReference type="CDD" id="cd01753">
    <property type="entry name" value="PLAT_LOX"/>
    <property type="match status" value="1"/>
</dbReference>
<keyword evidence="7" id="KW-0391">Immunity</keyword>
<keyword evidence="11" id="KW-0443">Lipid metabolism</keyword>
<dbReference type="CDD" id="cd06583">
    <property type="entry name" value="PGRP"/>
    <property type="match status" value="1"/>
</dbReference>
<evidence type="ECO:0000256" key="13">
    <source>
        <dbReference type="PIRSR" id="PIRSR601885-2"/>
    </source>
</evidence>
<dbReference type="InterPro" id="IPR036505">
    <property type="entry name" value="Amidase/PGRP_sf"/>
</dbReference>
<evidence type="ECO:0000256" key="1">
    <source>
        <dbReference type="ARBA" id="ARBA00004496"/>
    </source>
</evidence>
<dbReference type="Proteomes" id="UP000269221">
    <property type="component" value="Unassembled WGS sequence"/>
</dbReference>
<feature type="domain" description="Lipoxygenase" evidence="19">
    <location>
        <begin position="601"/>
        <end position="1179"/>
    </location>
</feature>
<comment type="cofactor">
    <cofactor evidence="12">
        <name>Fe cation</name>
        <dbReference type="ChEBI" id="CHEBI:24875"/>
    </cofactor>
    <text evidence="12">Binds 1 Fe cation per subunit.</text>
</comment>
<keyword evidence="17" id="KW-0732">Signal</keyword>
<dbReference type="SMART" id="SM00644">
    <property type="entry name" value="Ami_2"/>
    <property type="match status" value="1"/>
</dbReference>
<comment type="subcellular location">
    <subcellularLocation>
        <location evidence="1">Cytoplasm</location>
    </subcellularLocation>
</comment>
<dbReference type="InterPro" id="IPR002502">
    <property type="entry name" value="Amidase_domain"/>
</dbReference>
<dbReference type="InterPro" id="IPR000907">
    <property type="entry name" value="LipOase"/>
</dbReference>
<dbReference type="SUPFAM" id="SSF48484">
    <property type="entry name" value="Lipoxigenase"/>
    <property type="match status" value="1"/>
</dbReference>
<dbReference type="GO" id="GO:0005506">
    <property type="term" value="F:iron ion binding"/>
    <property type="evidence" value="ECO:0007669"/>
    <property type="project" value="InterPro"/>
</dbReference>
<evidence type="ECO:0000256" key="10">
    <source>
        <dbReference type="ARBA" id="ARBA00023004"/>
    </source>
</evidence>
<feature type="binding site" evidence="12">
    <location>
        <position position="1056"/>
    </location>
    <ligand>
        <name>Fe cation</name>
        <dbReference type="ChEBI" id="CHEBI:24875"/>
        <note>catalytic</note>
    </ligand>
</feature>
<keyword evidence="9" id="KW-0560">Oxidoreductase</keyword>
<dbReference type="InterPro" id="IPR020834">
    <property type="entry name" value="LipOase_CS"/>
</dbReference>
<dbReference type="GO" id="GO:0034440">
    <property type="term" value="P:lipid oxidation"/>
    <property type="evidence" value="ECO:0007669"/>
    <property type="project" value="InterPro"/>
</dbReference>
<dbReference type="Gene3D" id="1.20.245.10">
    <property type="entry name" value="Lipoxygenase-1, Domain 5"/>
    <property type="match status" value="1"/>
</dbReference>
<dbReference type="SMART" id="SM00308">
    <property type="entry name" value="LH2"/>
    <property type="match status" value="1"/>
</dbReference>
<evidence type="ECO:0000256" key="5">
    <source>
        <dbReference type="ARBA" id="ARBA00022490"/>
    </source>
</evidence>
<comment type="similarity">
    <text evidence="3">Belongs to the N-acetylmuramoyl-L-alanine amidase 2 family.</text>
</comment>
<evidence type="ECO:0000256" key="8">
    <source>
        <dbReference type="ARBA" id="ARBA00022964"/>
    </source>
</evidence>
<gene>
    <name evidence="20" type="ORF">DUI87_12165</name>
</gene>
<feature type="chain" id="PRO_5018168506" description="Lipoxygenase domain-containing protein" evidence="17">
    <location>
        <begin position="19"/>
        <end position="1179"/>
    </location>
</feature>
<evidence type="ECO:0000256" key="3">
    <source>
        <dbReference type="ARBA" id="ARBA00007553"/>
    </source>
</evidence>
<keyword evidence="6 12" id="KW-0479">Metal-binding</keyword>
<name>A0A3M0KI82_HIRRU</name>
<dbReference type="InterPro" id="IPR036392">
    <property type="entry name" value="PLAT/LH2_dom_sf"/>
</dbReference>
<dbReference type="SUPFAM" id="SSF49723">
    <property type="entry name" value="Lipase/lipooxygenase domain (PLAT/LH2 domain)"/>
    <property type="match status" value="1"/>
</dbReference>
<dbReference type="Gene3D" id="2.60.60.20">
    <property type="entry name" value="PLAT/LH2 domain"/>
    <property type="match status" value="1"/>
</dbReference>
<protein>
    <recommendedName>
        <fullName evidence="22">Lipoxygenase domain-containing protein</fullName>
    </recommendedName>
</protein>
<dbReference type="FunFam" id="1.20.245.10:FF:000001">
    <property type="entry name" value="Arachidonate 5-lipoxygenase a"/>
    <property type="match status" value="1"/>
</dbReference>
<comment type="caution">
    <text evidence="20">The sequence shown here is derived from an EMBL/GenBank/DDBJ whole genome shotgun (WGS) entry which is preliminary data.</text>
</comment>
<dbReference type="OrthoDB" id="407298at2759"/>
<evidence type="ECO:0000259" key="19">
    <source>
        <dbReference type="PROSITE" id="PS51393"/>
    </source>
</evidence>
<dbReference type="InterPro" id="IPR001024">
    <property type="entry name" value="PLAT/LH2_dom"/>
</dbReference>
<dbReference type="SUPFAM" id="SSF55846">
    <property type="entry name" value="N-acetylmuramoyl-L-alanine amidase-like"/>
    <property type="match status" value="1"/>
</dbReference>
<dbReference type="PROSITE" id="PS00081">
    <property type="entry name" value="LIPOXYGENASE_2"/>
    <property type="match status" value="1"/>
</dbReference>
<evidence type="ECO:0000313" key="21">
    <source>
        <dbReference type="Proteomes" id="UP000269221"/>
    </source>
</evidence>
<comment type="caution">
    <text evidence="15">Lacks conserved residue(s) required for the propagation of feature annotation.</text>
</comment>
<dbReference type="GO" id="GO:0002376">
    <property type="term" value="P:immune system process"/>
    <property type="evidence" value="ECO:0007669"/>
    <property type="project" value="UniProtKB-KW"/>
</dbReference>
<evidence type="ECO:0000256" key="6">
    <source>
        <dbReference type="ARBA" id="ARBA00022723"/>
    </source>
</evidence>
<evidence type="ECO:0000256" key="2">
    <source>
        <dbReference type="ARBA" id="ARBA00005189"/>
    </source>
</evidence>
<feature type="binding site" evidence="13">
    <location>
        <position position="504"/>
    </location>
    <ligand>
        <name>Ca(2+)</name>
        <dbReference type="ChEBI" id="CHEBI:29108"/>
        <label>1</label>
    </ligand>
</feature>
<evidence type="ECO:0000313" key="20">
    <source>
        <dbReference type="EMBL" id="RMC10974.1"/>
    </source>
</evidence>
<comment type="pathway">
    <text evidence="2">Lipid metabolism.</text>
</comment>
<evidence type="ECO:0000256" key="4">
    <source>
        <dbReference type="ARBA" id="ARBA00009419"/>
    </source>
</evidence>
<dbReference type="InterPro" id="IPR013819">
    <property type="entry name" value="LipOase_C"/>
</dbReference>
<keyword evidence="13" id="KW-0106">Calcium</keyword>
<dbReference type="InterPro" id="IPR006619">
    <property type="entry name" value="PGRP_domain_met/bac"/>
</dbReference>
<evidence type="ECO:0000256" key="16">
    <source>
        <dbReference type="SAM" id="MobiDB-lite"/>
    </source>
</evidence>
<proteinExistence type="inferred from homology"/>
<feature type="binding site" evidence="12">
    <location>
        <position position="881"/>
    </location>
    <ligand>
        <name>Fe cation</name>
        <dbReference type="ChEBI" id="CHEBI:24875"/>
        <note>catalytic</note>
    </ligand>
</feature>
<feature type="binding site" evidence="12">
    <location>
        <position position="876"/>
    </location>
    <ligand>
        <name>Fe cation</name>
        <dbReference type="ChEBI" id="CHEBI:24875"/>
        <note>catalytic</note>
    </ligand>
</feature>
<dbReference type="Pfam" id="PF01510">
    <property type="entry name" value="Amidase_2"/>
    <property type="match status" value="1"/>
</dbReference>
<dbReference type="Gene3D" id="3.10.450.60">
    <property type="match status" value="1"/>
</dbReference>
<keyword evidence="21" id="KW-1185">Reference proteome</keyword>